<dbReference type="PANTHER" id="PTHR45138:SF9">
    <property type="entry name" value="DIGUANYLATE CYCLASE DGCM-RELATED"/>
    <property type="match status" value="1"/>
</dbReference>
<name>A0A4Y7QL02_9AGAM</name>
<dbReference type="InterPro" id="IPR043128">
    <property type="entry name" value="Rev_trsase/Diguanyl_cyclase"/>
</dbReference>
<dbReference type="PANTHER" id="PTHR45138">
    <property type="entry name" value="REGULATORY COMPONENTS OF SENSORY TRANSDUCTION SYSTEM"/>
    <property type="match status" value="1"/>
</dbReference>
<evidence type="ECO:0000259" key="3">
    <source>
        <dbReference type="PROSITE" id="PS50887"/>
    </source>
</evidence>
<dbReference type="STRING" id="50990.A0A4Y7QL02"/>
<reference evidence="4 5" key="1">
    <citation type="submission" date="2018-06" db="EMBL/GenBank/DDBJ databases">
        <title>A transcriptomic atlas of mushroom development highlights an independent origin of complex multicellularity.</title>
        <authorList>
            <consortium name="DOE Joint Genome Institute"/>
            <person name="Krizsan K."/>
            <person name="Almasi E."/>
            <person name="Merenyi Z."/>
            <person name="Sahu N."/>
            <person name="Viragh M."/>
            <person name="Koszo T."/>
            <person name="Mondo S."/>
            <person name="Kiss B."/>
            <person name="Balint B."/>
            <person name="Kues U."/>
            <person name="Barry K."/>
            <person name="Hegedus J.C."/>
            <person name="Henrissat B."/>
            <person name="Johnson J."/>
            <person name="Lipzen A."/>
            <person name="Ohm R."/>
            <person name="Nagy I."/>
            <person name="Pangilinan J."/>
            <person name="Yan J."/>
            <person name="Xiong Y."/>
            <person name="Grigoriev I.V."/>
            <person name="Hibbett D.S."/>
            <person name="Nagy L.G."/>
        </authorList>
    </citation>
    <scope>NUCLEOTIDE SEQUENCE [LARGE SCALE GENOMIC DNA]</scope>
    <source>
        <strain evidence="4 5">SZMC22713</strain>
    </source>
</reference>
<sequence length="243" mass="25898">MLSSHRSHFCLVGTALAAAVSMGLLLVRALVDEDPLDWSWIVREINDELLTYGYVTGTTFLAGLVLGWLIGNKTDQLQTMSLIDPLTGLANRRGFRASTSTISNRSTIPSDTKQATPAFVTSPRAFARAVARFGGDEFVLVLPSTGALEAQELAKRIRQTLAAQAQIAQTNCNVSVSIGITDLRRAETVHGDALVAAADAALYRAKAEGRDRVVLSPEPSAAAQHMARPPPTHRNPGSRAGPA</sequence>
<keyword evidence="5" id="KW-1185">Reference proteome</keyword>
<dbReference type="EMBL" id="ML170158">
    <property type="protein sequence ID" value="TDL27901.1"/>
    <property type="molecule type" value="Genomic_DNA"/>
</dbReference>
<feature type="transmembrane region" description="Helical" evidence="2">
    <location>
        <begin position="9"/>
        <end position="31"/>
    </location>
</feature>
<feature type="region of interest" description="Disordered" evidence="1">
    <location>
        <begin position="216"/>
        <end position="243"/>
    </location>
</feature>
<dbReference type="PROSITE" id="PS50887">
    <property type="entry name" value="GGDEF"/>
    <property type="match status" value="1"/>
</dbReference>
<dbReference type="CDD" id="cd01949">
    <property type="entry name" value="GGDEF"/>
    <property type="match status" value="1"/>
</dbReference>
<dbReference type="Gene3D" id="3.30.70.270">
    <property type="match status" value="1"/>
</dbReference>
<evidence type="ECO:0000313" key="5">
    <source>
        <dbReference type="Proteomes" id="UP000294933"/>
    </source>
</evidence>
<proteinExistence type="predicted"/>
<dbReference type="SUPFAM" id="SSF55073">
    <property type="entry name" value="Nucleotide cyclase"/>
    <property type="match status" value="1"/>
</dbReference>
<dbReference type="GO" id="GO:0052621">
    <property type="term" value="F:diguanylate cyclase activity"/>
    <property type="evidence" value="ECO:0007669"/>
    <property type="project" value="TreeGrafter"/>
</dbReference>
<dbReference type="AlphaFoldDB" id="A0A4Y7QL02"/>
<gene>
    <name evidence="4" type="ORF">BD410DRAFT_835172</name>
</gene>
<dbReference type="SMART" id="SM00267">
    <property type="entry name" value="GGDEF"/>
    <property type="match status" value="1"/>
</dbReference>
<dbReference type="Pfam" id="PF00990">
    <property type="entry name" value="GGDEF"/>
    <property type="match status" value="1"/>
</dbReference>
<dbReference type="NCBIfam" id="TIGR00254">
    <property type="entry name" value="GGDEF"/>
    <property type="match status" value="1"/>
</dbReference>
<dbReference type="VEuPathDB" id="FungiDB:BD410DRAFT_835172"/>
<dbReference type="InterPro" id="IPR050469">
    <property type="entry name" value="Diguanylate_Cyclase"/>
</dbReference>
<dbReference type="InterPro" id="IPR000160">
    <property type="entry name" value="GGDEF_dom"/>
</dbReference>
<keyword evidence="2" id="KW-0812">Transmembrane</keyword>
<protein>
    <submittedName>
        <fullName evidence="4">GGDEF-domain-containing protein</fullName>
    </submittedName>
</protein>
<organism evidence="4 5">
    <name type="scientific">Rickenella mellea</name>
    <dbReference type="NCBI Taxonomy" id="50990"/>
    <lineage>
        <taxon>Eukaryota</taxon>
        <taxon>Fungi</taxon>
        <taxon>Dikarya</taxon>
        <taxon>Basidiomycota</taxon>
        <taxon>Agaricomycotina</taxon>
        <taxon>Agaricomycetes</taxon>
        <taxon>Hymenochaetales</taxon>
        <taxon>Rickenellaceae</taxon>
        <taxon>Rickenella</taxon>
    </lineage>
</organism>
<dbReference type="InterPro" id="IPR029787">
    <property type="entry name" value="Nucleotide_cyclase"/>
</dbReference>
<dbReference type="GO" id="GO:0005886">
    <property type="term" value="C:plasma membrane"/>
    <property type="evidence" value="ECO:0007669"/>
    <property type="project" value="TreeGrafter"/>
</dbReference>
<evidence type="ECO:0000256" key="2">
    <source>
        <dbReference type="SAM" id="Phobius"/>
    </source>
</evidence>
<evidence type="ECO:0000256" key="1">
    <source>
        <dbReference type="SAM" id="MobiDB-lite"/>
    </source>
</evidence>
<evidence type="ECO:0000313" key="4">
    <source>
        <dbReference type="EMBL" id="TDL27901.1"/>
    </source>
</evidence>
<dbReference type="Proteomes" id="UP000294933">
    <property type="component" value="Unassembled WGS sequence"/>
</dbReference>
<accession>A0A4Y7QL02</accession>
<feature type="domain" description="GGDEF" evidence="3">
    <location>
        <begin position="74"/>
        <end position="218"/>
    </location>
</feature>
<dbReference type="GO" id="GO:0043709">
    <property type="term" value="P:cell adhesion involved in single-species biofilm formation"/>
    <property type="evidence" value="ECO:0007669"/>
    <property type="project" value="TreeGrafter"/>
</dbReference>
<feature type="transmembrane region" description="Helical" evidence="2">
    <location>
        <begin position="51"/>
        <end position="71"/>
    </location>
</feature>
<keyword evidence="2" id="KW-0472">Membrane</keyword>
<keyword evidence="2" id="KW-1133">Transmembrane helix</keyword>